<dbReference type="AlphaFoldDB" id="A0AAW6D5F3"/>
<organism evidence="2 3">
    <name type="scientific">Streptococcus salivarius</name>
    <dbReference type="NCBI Taxonomy" id="1304"/>
    <lineage>
        <taxon>Bacteria</taxon>
        <taxon>Bacillati</taxon>
        <taxon>Bacillota</taxon>
        <taxon>Bacilli</taxon>
        <taxon>Lactobacillales</taxon>
        <taxon>Streptococcaceae</taxon>
        <taxon>Streptococcus</taxon>
    </lineage>
</organism>
<evidence type="ECO:0000313" key="3">
    <source>
        <dbReference type="Proteomes" id="UP001210204"/>
    </source>
</evidence>
<comment type="caution">
    <text evidence="2">The sequence shown here is derived from an EMBL/GenBank/DDBJ whole genome shotgun (WGS) entry which is preliminary data.</text>
</comment>
<dbReference type="RefSeq" id="WP_195918114.1">
    <property type="nucleotide sequence ID" value="NZ_JADOZZ010000009.1"/>
</dbReference>
<gene>
    <name evidence="2" type="ORF">PNU26_03405</name>
</gene>
<feature type="region of interest" description="Disordered" evidence="1">
    <location>
        <begin position="33"/>
        <end position="73"/>
    </location>
</feature>
<dbReference type="InterPro" id="IPR013324">
    <property type="entry name" value="RNA_pol_sigma_r3/r4-like"/>
</dbReference>
<feature type="compositionally biased region" description="Basic and acidic residues" evidence="1">
    <location>
        <begin position="47"/>
        <end position="64"/>
    </location>
</feature>
<dbReference type="SUPFAM" id="SSF88659">
    <property type="entry name" value="Sigma3 and sigma4 domains of RNA polymerase sigma factors"/>
    <property type="match status" value="1"/>
</dbReference>
<reference evidence="2" key="1">
    <citation type="submission" date="2023-01" db="EMBL/GenBank/DDBJ databases">
        <title>Human gut microbiome strain richness.</title>
        <authorList>
            <person name="Chen-Liaw A."/>
        </authorList>
    </citation>
    <scope>NUCLEOTIDE SEQUENCE</scope>
    <source>
        <strain evidence="2">1001095st1_G4_1001095IJ_161003</strain>
    </source>
</reference>
<accession>A0AAW6D5F3</accession>
<dbReference type="Gene3D" id="1.10.10.10">
    <property type="entry name" value="Winged helix-like DNA-binding domain superfamily/Winged helix DNA-binding domain"/>
    <property type="match status" value="1"/>
</dbReference>
<evidence type="ECO:0000313" key="2">
    <source>
        <dbReference type="EMBL" id="MDB8613450.1"/>
    </source>
</evidence>
<dbReference type="EMBL" id="JAQMJT010000002">
    <property type="protein sequence ID" value="MDB8613450.1"/>
    <property type="molecule type" value="Genomic_DNA"/>
</dbReference>
<protein>
    <submittedName>
        <fullName evidence="2">Sigma-70 family RNA polymerase sigma factor</fullName>
    </submittedName>
</protein>
<sequence>MSNKVTLRREQKIVKAAQENNWKEVSRLLQQEQNNAERRDRYHHKRSFEENVSQKDSKKREQHEVIANSDLTPEEALIQKERSEAIKLAKEKALTQKERDIVEMIAEQNFSYKKTARQITIIYGKISDVTVKDHYLKALKKLEIVLSDYR</sequence>
<dbReference type="InterPro" id="IPR036388">
    <property type="entry name" value="WH-like_DNA-bd_sf"/>
</dbReference>
<name>A0AAW6D5F3_STRSL</name>
<dbReference type="Proteomes" id="UP001210204">
    <property type="component" value="Unassembled WGS sequence"/>
</dbReference>
<proteinExistence type="predicted"/>
<evidence type="ECO:0000256" key="1">
    <source>
        <dbReference type="SAM" id="MobiDB-lite"/>
    </source>
</evidence>